<dbReference type="InterPro" id="IPR002104">
    <property type="entry name" value="Integrase_catalytic"/>
</dbReference>
<protein>
    <recommendedName>
        <fullName evidence="2">Integrase</fullName>
    </recommendedName>
</protein>
<dbReference type="Pfam" id="PF14657">
    <property type="entry name" value="Arm-DNA-bind_4"/>
    <property type="match status" value="1"/>
</dbReference>
<dbReference type="InterPro" id="IPR044068">
    <property type="entry name" value="CB"/>
</dbReference>
<keyword evidence="8" id="KW-1160">Virus entry into host cell</keyword>
<evidence type="ECO:0000259" key="10">
    <source>
        <dbReference type="PROSITE" id="PS51898"/>
    </source>
</evidence>
<dbReference type="InterPro" id="IPR004107">
    <property type="entry name" value="Integrase_SAM-like_N"/>
</dbReference>
<evidence type="ECO:0000256" key="2">
    <source>
        <dbReference type="ARBA" id="ARBA00016082"/>
    </source>
</evidence>
<evidence type="ECO:0000256" key="7">
    <source>
        <dbReference type="ARBA" id="ARBA00023172"/>
    </source>
</evidence>
<dbReference type="PROSITE" id="PS51900">
    <property type="entry name" value="CB"/>
    <property type="match status" value="1"/>
</dbReference>
<dbReference type="InterPro" id="IPR010998">
    <property type="entry name" value="Integrase_recombinase_N"/>
</dbReference>
<comment type="similarity">
    <text evidence="1">Belongs to the 'phage' integrase family.</text>
</comment>
<keyword evidence="6 9" id="KW-0238">DNA-binding</keyword>
<evidence type="ECO:0000259" key="11">
    <source>
        <dbReference type="PROSITE" id="PS51900"/>
    </source>
</evidence>
<dbReference type="CDD" id="cd01189">
    <property type="entry name" value="INT_ICEBs1_C_like"/>
    <property type="match status" value="1"/>
</dbReference>
<evidence type="ECO:0000256" key="6">
    <source>
        <dbReference type="ARBA" id="ARBA00023125"/>
    </source>
</evidence>
<reference evidence="12" key="1">
    <citation type="journal article" date="2021" name="Proc. Natl. Acad. Sci. U.S.A.">
        <title>A Catalog of Tens of Thousands of Viruses from Human Metagenomes Reveals Hidden Associations with Chronic Diseases.</title>
        <authorList>
            <person name="Tisza M.J."/>
            <person name="Buck C.B."/>
        </authorList>
    </citation>
    <scope>NUCLEOTIDE SEQUENCE</scope>
    <source>
        <strain evidence="12">CtCIv11</strain>
    </source>
</reference>
<dbReference type="PANTHER" id="PTHR30349:SF64">
    <property type="entry name" value="PROPHAGE INTEGRASE INTD-RELATED"/>
    <property type="match status" value="1"/>
</dbReference>
<proteinExistence type="inferred from homology"/>
<keyword evidence="7" id="KW-0233">DNA recombination</keyword>
<feature type="domain" description="Core-binding (CB)" evidence="11">
    <location>
        <begin position="124"/>
        <end position="207"/>
    </location>
</feature>
<dbReference type="GO" id="GO:0016740">
    <property type="term" value="F:transferase activity"/>
    <property type="evidence" value="ECO:0007669"/>
    <property type="project" value="UniProtKB-KW"/>
</dbReference>
<evidence type="ECO:0000256" key="9">
    <source>
        <dbReference type="PROSITE-ProRule" id="PRU01248"/>
    </source>
</evidence>
<dbReference type="PANTHER" id="PTHR30349">
    <property type="entry name" value="PHAGE INTEGRASE-RELATED"/>
    <property type="match status" value="1"/>
</dbReference>
<dbReference type="Pfam" id="PF14659">
    <property type="entry name" value="Phage_int_SAM_3"/>
    <property type="match status" value="1"/>
</dbReference>
<dbReference type="SUPFAM" id="SSF56349">
    <property type="entry name" value="DNA breaking-rejoining enzymes"/>
    <property type="match status" value="1"/>
</dbReference>
<accession>A0A8S5S1J6</accession>
<dbReference type="Pfam" id="PF00589">
    <property type="entry name" value="Phage_integrase"/>
    <property type="match status" value="1"/>
</dbReference>
<evidence type="ECO:0000256" key="4">
    <source>
        <dbReference type="ARBA" id="ARBA00022801"/>
    </source>
</evidence>
<evidence type="ECO:0000256" key="1">
    <source>
        <dbReference type="ARBA" id="ARBA00008857"/>
    </source>
</evidence>
<evidence type="ECO:0000256" key="8">
    <source>
        <dbReference type="ARBA" id="ARBA00023195"/>
    </source>
</evidence>
<dbReference type="GO" id="GO:0044826">
    <property type="term" value="P:viral genome integration into host DNA"/>
    <property type="evidence" value="ECO:0007669"/>
    <property type="project" value="UniProtKB-KW"/>
</dbReference>
<keyword evidence="5" id="KW-0229">DNA integration</keyword>
<keyword evidence="8" id="KW-1179">Viral genome integration</keyword>
<sequence length="488" mass="57035">MLKTNVDFQHGYQVHIKSTFKSNVDLKYVLENVDLLCYYHLTKENANKCSFERGVNMKDVLIKARTLSTGKIVYEYRFEIASVDGKRKWKSKSGFKTKTEAREAGKLAQQAYEHVGQPIEPSNMSYADFLDQWLEMDCKLNCKASTLQGYEKKIRLYIKPALGEYRLKAITKNNLQDFITKMYNDGFSRNTISSVKGLLTKSFDFALDRHYITMTPATRLTIPTKMQPKNKTRTKKHVYIPQNIMNKIFERFPEGSSAYIPLIIGYHTGLRLGEIYALVWEDIDFKNKTLSVNRQVQWETGEERTKEEKKKANGTSESNGFWYFSAPKYNSYRTIEIDDVLVEALKKEYNKQIKARAYYDEYYNKYYCENNMVFSKTDEVLPVNKISQSISQHIVDFVCRREDGSYISPRTAQHTSYIIHTQLNFQEYDTHSLRHTHGTMLSENGADYVYIQRRLGHKDLKTTMEIYTNHLTDTIKEKGVTTLNSLYM</sequence>
<dbReference type="GO" id="GO:0016787">
    <property type="term" value="F:hydrolase activity"/>
    <property type="evidence" value="ECO:0007669"/>
    <property type="project" value="UniProtKB-KW"/>
</dbReference>
<keyword evidence="3" id="KW-0808">Transferase</keyword>
<feature type="domain" description="Tyr recombinase" evidence="10">
    <location>
        <begin position="235"/>
        <end position="482"/>
    </location>
</feature>
<dbReference type="InterPro" id="IPR028259">
    <property type="entry name" value="AP2-like_int_N"/>
</dbReference>
<dbReference type="GO" id="GO:0003677">
    <property type="term" value="F:DNA binding"/>
    <property type="evidence" value="ECO:0007669"/>
    <property type="project" value="UniProtKB-UniRule"/>
</dbReference>
<organism evidence="12">
    <name type="scientific">Siphoviridae sp. ctCIv11</name>
    <dbReference type="NCBI Taxonomy" id="2827806"/>
    <lineage>
        <taxon>Viruses</taxon>
        <taxon>Duplodnaviria</taxon>
        <taxon>Heunggongvirae</taxon>
        <taxon>Uroviricota</taxon>
        <taxon>Caudoviricetes</taxon>
    </lineage>
</organism>
<evidence type="ECO:0000256" key="3">
    <source>
        <dbReference type="ARBA" id="ARBA00022679"/>
    </source>
</evidence>
<evidence type="ECO:0000256" key="5">
    <source>
        <dbReference type="ARBA" id="ARBA00022908"/>
    </source>
</evidence>
<name>A0A8S5S1J6_9CAUD</name>
<dbReference type="PROSITE" id="PS51898">
    <property type="entry name" value="TYR_RECOMBINASE"/>
    <property type="match status" value="1"/>
</dbReference>
<dbReference type="GO" id="GO:0075713">
    <property type="term" value="P:establishment of integrated proviral latency"/>
    <property type="evidence" value="ECO:0007669"/>
    <property type="project" value="UniProtKB-KW"/>
</dbReference>
<dbReference type="EMBL" id="BK032513">
    <property type="protein sequence ID" value="DAF44862.1"/>
    <property type="molecule type" value="Genomic_DNA"/>
</dbReference>
<keyword evidence="4" id="KW-0378">Hydrolase</keyword>
<dbReference type="GO" id="GO:0006310">
    <property type="term" value="P:DNA recombination"/>
    <property type="evidence" value="ECO:0007669"/>
    <property type="project" value="UniProtKB-KW"/>
</dbReference>
<dbReference type="InterPro" id="IPR050090">
    <property type="entry name" value="Tyrosine_recombinase_XerCD"/>
</dbReference>
<evidence type="ECO:0000313" key="12">
    <source>
        <dbReference type="EMBL" id="DAF44862.1"/>
    </source>
</evidence>
<dbReference type="InterPro" id="IPR011010">
    <property type="entry name" value="DNA_brk_join_enz"/>
</dbReference>
<dbReference type="InterPro" id="IPR013762">
    <property type="entry name" value="Integrase-like_cat_sf"/>
</dbReference>
<dbReference type="GO" id="GO:0015074">
    <property type="term" value="P:DNA integration"/>
    <property type="evidence" value="ECO:0007669"/>
    <property type="project" value="UniProtKB-KW"/>
</dbReference>
<dbReference type="Gene3D" id="1.10.150.130">
    <property type="match status" value="1"/>
</dbReference>
<dbReference type="Gene3D" id="1.10.443.10">
    <property type="entry name" value="Intergrase catalytic core"/>
    <property type="match status" value="1"/>
</dbReference>